<evidence type="ECO:0000313" key="1">
    <source>
        <dbReference type="EMBL" id="BCN30267.1"/>
    </source>
</evidence>
<dbReference type="EMBL" id="AP024169">
    <property type="protein sequence ID" value="BCN30267.1"/>
    <property type="molecule type" value="Genomic_DNA"/>
</dbReference>
<name>A0A7R7EK60_9FIRM</name>
<dbReference type="Gene3D" id="3.40.1350.10">
    <property type="match status" value="1"/>
</dbReference>
<dbReference type="GO" id="GO:0003676">
    <property type="term" value="F:nucleic acid binding"/>
    <property type="evidence" value="ECO:0007669"/>
    <property type="project" value="InterPro"/>
</dbReference>
<accession>A0A7R7EK60</accession>
<proteinExistence type="predicted"/>
<dbReference type="KEGG" id="ahb:bsdtb5_15620"/>
<reference evidence="1 2" key="1">
    <citation type="submission" date="2020-11" db="EMBL/GenBank/DDBJ databases">
        <title>Draft genome sequencing of a Lachnospiraceae strain isolated from anoxic soil subjected to BSD treatment.</title>
        <authorList>
            <person name="Uek A."/>
            <person name="Tonouchi A."/>
        </authorList>
    </citation>
    <scope>NUCLEOTIDE SEQUENCE [LARGE SCALE GENOMIC DNA]</scope>
    <source>
        <strain evidence="1 2">TB5</strain>
    </source>
</reference>
<dbReference type="AlphaFoldDB" id="A0A7R7EK60"/>
<dbReference type="InterPro" id="IPR011856">
    <property type="entry name" value="tRNA_endonuc-like_dom_sf"/>
</dbReference>
<gene>
    <name evidence="1" type="ORF">bsdtb5_15620</name>
</gene>
<protein>
    <submittedName>
        <fullName evidence="1">Uncharacterized protein</fullName>
    </submittedName>
</protein>
<dbReference type="Proteomes" id="UP000595897">
    <property type="component" value="Chromosome"/>
</dbReference>
<keyword evidence="2" id="KW-1185">Reference proteome</keyword>
<dbReference type="RefSeq" id="WP_271715501.1">
    <property type="nucleotide sequence ID" value="NZ_AP024169.1"/>
</dbReference>
<evidence type="ECO:0000313" key="2">
    <source>
        <dbReference type="Proteomes" id="UP000595897"/>
    </source>
</evidence>
<sequence length="320" mass="37800">MNKEDIHMVHTECLDYLLEYQANHENFYFIPRKRNNKNRLAEGKYFIGDDNYLEITFWDGTDSKDRIYNIAFVINRKNGTYLEISCRDNSERAIYLKELTVVLADEVGRKFTQIKDDKWQWHYDENIPYFNALSDFVRQVKPVVDKFISMHPESGIKLATKEINDEYVKKLPGYDLFIDEIQKSKKTGSTTAKASEYIITFQHNELSNELTTYLKQNEFINVKTDEDFVDIKAIDPNGKKIYFELKTATSVKMAIRQALGQLLEYNHYPNKNNADKLIIVTTSEPEKEDMQYLIGLRNIYHIPVFYQQFSMENKTLSKEY</sequence>
<organism evidence="1 2">
    <name type="scientific">Anaeromicropila herbilytica</name>
    <dbReference type="NCBI Taxonomy" id="2785025"/>
    <lineage>
        <taxon>Bacteria</taxon>
        <taxon>Bacillati</taxon>
        <taxon>Bacillota</taxon>
        <taxon>Clostridia</taxon>
        <taxon>Lachnospirales</taxon>
        <taxon>Lachnospiraceae</taxon>
        <taxon>Anaeromicropila</taxon>
    </lineage>
</organism>